<organism evidence="2 3">
    <name type="scientific">Brassica cretica</name>
    <name type="common">Mustard</name>
    <dbReference type="NCBI Taxonomy" id="69181"/>
    <lineage>
        <taxon>Eukaryota</taxon>
        <taxon>Viridiplantae</taxon>
        <taxon>Streptophyta</taxon>
        <taxon>Embryophyta</taxon>
        <taxon>Tracheophyta</taxon>
        <taxon>Spermatophyta</taxon>
        <taxon>Magnoliopsida</taxon>
        <taxon>eudicotyledons</taxon>
        <taxon>Gunneridae</taxon>
        <taxon>Pentapetalae</taxon>
        <taxon>rosids</taxon>
        <taxon>malvids</taxon>
        <taxon>Brassicales</taxon>
        <taxon>Brassicaceae</taxon>
        <taxon>Brassiceae</taxon>
        <taxon>Brassica</taxon>
    </lineage>
</organism>
<evidence type="ECO:0000313" key="2">
    <source>
        <dbReference type="EMBL" id="KAF3596682.1"/>
    </source>
</evidence>
<sequence length="347" mass="37211">MSFSNFFWLLSAPSWTGVFLSPSLGISVSYNLSRGAALETWRGTDLEFPRGGAEVFPVLGQGSFRGTTSTELDDYLLVVAWYACGVHRNSSFDSPAYGLLSTNPDVGGDCAWLGILNPTVVEACFSGDSRLGPGTCRDPALISVSNCATAGSMVSYSLREVFQDPSCASFRSDESRRCVSNSGGDWSLGRDCLSMVKAAGSSGSAIDGSDSRVGSTELRYGLMSMECPCRCAGDRGLGQPLKGEGLLGVKYSLGGCRICELWSWIFSLIDGNLLPSFRKIPSSLSWLPDKWKISIYLKAGEISWPGRRRKVLDLGAGTRDPEAGTRTLGAGTWKTEAGVIFSWTQQA</sequence>
<dbReference type="EMBL" id="QGKV02000299">
    <property type="protein sequence ID" value="KAF3596682.1"/>
    <property type="molecule type" value="Genomic_DNA"/>
</dbReference>
<evidence type="ECO:0000313" key="3">
    <source>
        <dbReference type="Proteomes" id="UP000266723"/>
    </source>
</evidence>
<gene>
    <name evidence="2" type="ORF">DY000_02022328</name>
</gene>
<name>A0ABQ7EI75_BRACR</name>
<proteinExistence type="predicted"/>
<reference evidence="2 3" key="1">
    <citation type="journal article" date="2020" name="BMC Genomics">
        <title>Intraspecific diversification of the crop wild relative Brassica cretica Lam. using demographic model selection.</title>
        <authorList>
            <person name="Kioukis A."/>
            <person name="Michalopoulou V.A."/>
            <person name="Briers L."/>
            <person name="Pirintsos S."/>
            <person name="Studholme D.J."/>
            <person name="Pavlidis P."/>
            <person name="Sarris P.F."/>
        </authorList>
    </citation>
    <scope>NUCLEOTIDE SEQUENCE [LARGE SCALE GENOMIC DNA]</scope>
    <source>
        <strain evidence="3">cv. PFS-1207/04</strain>
    </source>
</reference>
<feature type="signal peptide" evidence="1">
    <location>
        <begin position="1"/>
        <end position="25"/>
    </location>
</feature>
<evidence type="ECO:0000256" key="1">
    <source>
        <dbReference type="SAM" id="SignalP"/>
    </source>
</evidence>
<feature type="chain" id="PRO_5045987097" evidence="1">
    <location>
        <begin position="26"/>
        <end position="347"/>
    </location>
</feature>
<comment type="caution">
    <text evidence="2">The sequence shown here is derived from an EMBL/GenBank/DDBJ whole genome shotgun (WGS) entry which is preliminary data.</text>
</comment>
<dbReference type="Proteomes" id="UP000266723">
    <property type="component" value="Unassembled WGS sequence"/>
</dbReference>
<keyword evidence="1" id="KW-0732">Signal</keyword>
<protein>
    <submittedName>
        <fullName evidence="2">Uncharacterized protein</fullName>
    </submittedName>
</protein>
<accession>A0ABQ7EI75</accession>
<keyword evidence="3" id="KW-1185">Reference proteome</keyword>